<evidence type="ECO:0000259" key="8">
    <source>
        <dbReference type="PROSITE" id="PS50885"/>
    </source>
</evidence>
<dbReference type="InterPro" id="IPR016132">
    <property type="entry name" value="Phyto_chromo_attachment"/>
</dbReference>
<dbReference type="SUPFAM" id="SSF58104">
    <property type="entry name" value="Methyl-accepting chemotaxis protein (MCP) signaling domain"/>
    <property type="match status" value="1"/>
</dbReference>
<evidence type="ECO:0000256" key="3">
    <source>
        <dbReference type="PROSITE-ProRule" id="PRU00284"/>
    </source>
</evidence>
<protein>
    <submittedName>
        <fullName evidence="9">GAF domain-containing protein</fullName>
    </submittedName>
</protein>
<feature type="domain" description="Methyl-accepting transducer" evidence="7">
    <location>
        <begin position="860"/>
        <end position="1096"/>
    </location>
</feature>
<dbReference type="GO" id="GO:0016020">
    <property type="term" value="C:membrane"/>
    <property type="evidence" value="ECO:0007669"/>
    <property type="project" value="InterPro"/>
</dbReference>
<dbReference type="PROSITE" id="PS50111">
    <property type="entry name" value="CHEMOTAXIS_TRANSDUC_2"/>
    <property type="match status" value="1"/>
</dbReference>
<keyword evidence="1 3" id="KW-0807">Transducer</keyword>
<dbReference type="SUPFAM" id="SSF158472">
    <property type="entry name" value="HAMP domain-like"/>
    <property type="match status" value="1"/>
</dbReference>
<dbReference type="FunFam" id="1.10.287.950:FF:000001">
    <property type="entry name" value="Methyl-accepting chemotaxis sensory transducer"/>
    <property type="match status" value="1"/>
</dbReference>
<feature type="domain" description="HAMP" evidence="8">
    <location>
        <begin position="804"/>
        <end position="855"/>
    </location>
</feature>
<dbReference type="SMART" id="SM00065">
    <property type="entry name" value="GAF"/>
    <property type="match status" value="2"/>
</dbReference>
<keyword evidence="5" id="KW-0812">Transmembrane</keyword>
<feature type="region of interest" description="Disordered" evidence="4">
    <location>
        <begin position="1"/>
        <end position="21"/>
    </location>
</feature>
<dbReference type="Gene3D" id="1.10.287.950">
    <property type="entry name" value="Methyl-accepting chemotaxis protein"/>
    <property type="match status" value="1"/>
</dbReference>
<dbReference type="InterPro" id="IPR004089">
    <property type="entry name" value="MCPsignal_dom"/>
</dbReference>
<dbReference type="PANTHER" id="PTHR32089:SF114">
    <property type="entry name" value="METHYL-ACCEPTING CHEMOTAXIS PROTEIN MCPB"/>
    <property type="match status" value="1"/>
</dbReference>
<dbReference type="SUPFAM" id="SSF55781">
    <property type="entry name" value="GAF domain-like"/>
    <property type="match status" value="2"/>
</dbReference>
<name>A0A941GP66_9CHRO</name>
<dbReference type="PANTHER" id="PTHR32089">
    <property type="entry name" value="METHYL-ACCEPTING CHEMOTAXIS PROTEIN MCPB"/>
    <property type="match status" value="1"/>
</dbReference>
<dbReference type="InterPro" id="IPR029016">
    <property type="entry name" value="GAF-like_dom_sf"/>
</dbReference>
<evidence type="ECO:0000259" key="6">
    <source>
        <dbReference type="PROSITE" id="PS50046"/>
    </source>
</evidence>
<keyword evidence="5" id="KW-0472">Membrane</keyword>
<evidence type="ECO:0000256" key="4">
    <source>
        <dbReference type="SAM" id="MobiDB-lite"/>
    </source>
</evidence>
<dbReference type="Pfam" id="PF00015">
    <property type="entry name" value="MCPsignal"/>
    <property type="match status" value="1"/>
</dbReference>
<dbReference type="Pfam" id="PF00672">
    <property type="entry name" value="HAMP"/>
    <property type="match status" value="2"/>
</dbReference>
<feature type="domain" description="Phytochrome chromophore attachment site" evidence="6">
    <location>
        <begin position="473"/>
        <end position="606"/>
    </location>
</feature>
<feature type="compositionally biased region" description="Basic and acidic residues" evidence="4">
    <location>
        <begin position="9"/>
        <end position="20"/>
    </location>
</feature>
<sequence length="1132" mass="124176">MTDTYTKPKAQDQKTEEKELVNFPPTLNRQKNQVLKGLKKWFVDLPIRKKQLAALLTSEVISIVGLVGVGAILIVTGGRVQLLQQAKSELVVTQINYNIKIDQMGFGFRGQSDNAAIIEAALTQAEGKPLAPALQKQVREILHNEIKAREIEYAALVGKDLKIIVNGNKNRSGEVFNPNNLVQEVLEKPQQIKTSEIVKWEELAKESPPLPENFGTRNALIRYTVTSVKNPATGEVIGALVSGDIVDVKLAIVEKTIEAFAGGYSVIYRYEGEEQTGEGYSGVYSYEAENFQLATALKQEEGKITELVPLTNTTLLEKAIKKPEKVVTGRGKVAGTNYTLAAKSIINYQGKPVAILVRGTPENQLNSLLLNSLFLQLGIAGLALIIDFFLAFLLGKTIAVPIEKLKKVTQKYAGGERLVRADIVGEDEIGELAESFNFLARRIEGNEKKLRQETERSRLLAEVSGAPTLKTEDLEMVFTAAIEEARKMLGADRMLIYSFNSDCSNGHVSHESLGKQWPSALKENIFNSQITQELIASYRQGRIMPNREIIEPHYQESMQKLQVKANLIIPILNQGQLYGLLITHHCLLPHKWEESEINFLRQLAGQLGVGLERVSFIQQQEGEAMRARLLKDIALKLAAGMDKNQVLAMAVNENRIALKAERVVVYQFDENWSGEIVAESVGEGWPAALGNTIYDPCFAAKYVKKYQEGRVQAINNIYTAELTPCHIQQLEPFGVKANLIAPILVKGELLGLLIAHQCSEPRNWEQTETEFFAQIATQLGLALERVELLTALRQAETQQRAEKERLQQRVLELVMEVEPVSQGDLTIRPHVTEDEMGTIAQSYNNILENLRQIVTQVQLAAIQVTTTTSQNEASVTNLSAEAKRQSEEIMAAFEQIKAMNKTISAIMSNAEEAEAAVGVASVSLETGETAMMRTIEGIEGIRETVAQTAQKVKNLGASTQKISKVVNLISSFADQTNLLALNASIEAAHAGEQGRGFAVVADEVRSLAGQSAQATAEIEKVVAEIQAETKVVVVAMEAGKEQVGVGTKLVEETRESLSQIIAVSATINKLIGAIAAAAVQQSFTSSEVTKTMSEVAGISNQTATSATQVSQSFQEIITVATRLQKSVDKFKV</sequence>
<organism evidence="9 10">
    <name type="scientific">Gomphosphaeria aponina SAG 52.96 = DSM 107014</name>
    <dbReference type="NCBI Taxonomy" id="1521640"/>
    <lineage>
        <taxon>Bacteria</taxon>
        <taxon>Bacillati</taxon>
        <taxon>Cyanobacteriota</taxon>
        <taxon>Cyanophyceae</taxon>
        <taxon>Oscillatoriophycideae</taxon>
        <taxon>Chroococcales</taxon>
        <taxon>Gomphosphaeriaceae</taxon>
        <taxon>Gomphosphaeria</taxon>
    </lineage>
</organism>
<dbReference type="AlphaFoldDB" id="A0A941GP66"/>
<proteinExistence type="inferred from homology"/>
<evidence type="ECO:0000259" key="7">
    <source>
        <dbReference type="PROSITE" id="PS50111"/>
    </source>
</evidence>
<evidence type="ECO:0000256" key="2">
    <source>
        <dbReference type="ARBA" id="ARBA00029447"/>
    </source>
</evidence>
<evidence type="ECO:0000256" key="1">
    <source>
        <dbReference type="ARBA" id="ARBA00023224"/>
    </source>
</evidence>
<dbReference type="PROSITE" id="PS50885">
    <property type="entry name" value="HAMP"/>
    <property type="match status" value="2"/>
</dbReference>
<dbReference type="Gene3D" id="3.30.450.40">
    <property type="match status" value="3"/>
</dbReference>
<keyword evidence="5" id="KW-1133">Transmembrane helix</keyword>
<dbReference type="Pfam" id="PF01590">
    <property type="entry name" value="GAF"/>
    <property type="match status" value="2"/>
</dbReference>
<dbReference type="GO" id="GO:0006935">
    <property type="term" value="P:chemotaxis"/>
    <property type="evidence" value="ECO:0007669"/>
    <property type="project" value="UniProtKB-ARBA"/>
</dbReference>
<dbReference type="SMART" id="SM00304">
    <property type="entry name" value="HAMP"/>
    <property type="match status" value="2"/>
</dbReference>
<evidence type="ECO:0000313" key="9">
    <source>
        <dbReference type="EMBL" id="MBR8826471.1"/>
    </source>
</evidence>
<dbReference type="Gene3D" id="6.10.340.10">
    <property type="match status" value="1"/>
</dbReference>
<gene>
    <name evidence="9" type="ORF">DSM107014_00960</name>
</gene>
<feature type="domain" description="Phytochrome chromophore attachment site" evidence="6">
    <location>
        <begin position="642"/>
        <end position="778"/>
    </location>
</feature>
<dbReference type="CDD" id="cd11386">
    <property type="entry name" value="MCP_signal"/>
    <property type="match status" value="1"/>
</dbReference>
<feature type="domain" description="HAMP" evidence="8">
    <location>
        <begin position="396"/>
        <end position="448"/>
    </location>
</feature>
<feature type="transmembrane region" description="Helical" evidence="5">
    <location>
        <begin position="52"/>
        <end position="75"/>
    </location>
</feature>
<evidence type="ECO:0000256" key="5">
    <source>
        <dbReference type="SAM" id="Phobius"/>
    </source>
</evidence>
<comment type="similarity">
    <text evidence="2">Belongs to the methyl-accepting chemotaxis (MCP) protein family.</text>
</comment>
<evidence type="ECO:0000313" key="10">
    <source>
        <dbReference type="Proteomes" id="UP000767446"/>
    </source>
</evidence>
<reference evidence="9" key="1">
    <citation type="submission" date="2021-02" db="EMBL/GenBank/DDBJ databases">
        <title>Metagenome analyses of Stigonema ocellatum DSM 106950, Chlorogloea purpurea SAG 13.99 and Gomphosphaeria aponina DSM 107014.</title>
        <authorList>
            <person name="Marter P."/>
            <person name="Huang S."/>
        </authorList>
    </citation>
    <scope>NUCLEOTIDE SEQUENCE</scope>
    <source>
        <strain evidence="9">JP213</strain>
    </source>
</reference>
<dbReference type="EMBL" id="JADQBC010000003">
    <property type="protein sequence ID" value="MBR8826471.1"/>
    <property type="molecule type" value="Genomic_DNA"/>
</dbReference>
<dbReference type="Proteomes" id="UP000767446">
    <property type="component" value="Unassembled WGS sequence"/>
</dbReference>
<comment type="caution">
    <text evidence="9">The sequence shown here is derived from an EMBL/GenBank/DDBJ whole genome shotgun (WGS) entry which is preliminary data.</text>
</comment>
<dbReference type="PROSITE" id="PS50046">
    <property type="entry name" value="PHYTOCHROME_2"/>
    <property type="match status" value="2"/>
</dbReference>
<dbReference type="SMART" id="SM00283">
    <property type="entry name" value="MA"/>
    <property type="match status" value="1"/>
</dbReference>
<dbReference type="GO" id="GO:0007165">
    <property type="term" value="P:signal transduction"/>
    <property type="evidence" value="ECO:0007669"/>
    <property type="project" value="UniProtKB-KW"/>
</dbReference>
<dbReference type="InterPro" id="IPR003660">
    <property type="entry name" value="HAMP_dom"/>
</dbReference>
<dbReference type="InterPro" id="IPR003018">
    <property type="entry name" value="GAF"/>
</dbReference>
<accession>A0A941GP66</accession>
<dbReference type="CDD" id="cd06225">
    <property type="entry name" value="HAMP"/>
    <property type="match status" value="2"/>
</dbReference>